<dbReference type="OMA" id="CKSWAGI"/>
<evidence type="ECO:0000256" key="8">
    <source>
        <dbReference type="ARBA" id="ARBA00022741"/>
    </source>
</evidence>
<feature type="region of interest" description="Disordered" evidence="15">
    <location>
        <begin position="629"/>
        <end position="648"/>
    </location>
</feature>
<dbReference type="GO" id="GO:0004672">
    <property type="term" value="F:protein kinase activity"/>
    <property type="evidence" value="ECO:0007669"/>
    <property type="project" value="InterPro"/>
</dbReference>
<evidence type="ECO:0000256" key="4">
    <source>
        <dbReference type="ARBA" id="ARBA00022614"/>
    </source>
</evidence>
<evidence type="ECO:0000259" key="18">
    <source>
        <dbReference type="PROSITE" id="PS50011"/>
    </source>
</evidence>
<dbReference type="CDD" id="cd14066">
    <property type="entry name" value="STKc_IRAK"/>
    <property type="match status" value="1"/>
</dbReference>
<dbReference type="PANTHER" id="PTHR48010:SF40">
    <property type="entry name" value="RECEPTOR-LIKE KINASE"/>
    <property type="match status" value="1"/>
</dbReference>
<keyword evidence="20" id="KW-1185">Reference proteome</keyword>
<reference evidence="19 20" key="1">
    <citation type="journal article" date="2018" name="Nat. Genet.">
        <title>The Rosa genome provides new insights in the design of modern roses.</title>
        <authorList>
            <person name="Bendahmane M."/>
        </authorList>
    </citation>
    <scope>NUCLEOTIDE SEQUENCE [LARGE SCALE GENOMIC DNA]</scope>
    <source>
        <strain evidence="20">cv. Old Blush</strain>
    </source>
</reference>
<evidence type="ECO:0000256" key="3">
    <source>
        <dbReference type="ARBA" id="ARBA00022512"/>
    </source>
</evidence>
<dbReference type="Gramene" id="PRQ59663">
    <property type="protein sequence ID" value="PRQ59663"/>
    <property type="gene ID" value="RchiOBHm_Chr1g0372661"/>
</dbReference>
<keyword evidence="11 16" id="KW-0472">Membrane</keyword>
<feature type="compositionally biased region" description="Basic and acidic residues" evidence="15">
    <location>
        <begin position="629"/>
        <end position="638"/>
    </location>
</feature>
<evidence type="ECO:0000256" key="12">
    <source>
        <dbReference type="ARBA" id="ARBA00023180"/>
    </source>
</evidence>
<evidence type="ECO:0000313" key="19">
    <source>
        <dbReference type="EMBL" id="PRQ59663.1"/>
    </source>
</evidence>
<dbReference type="Pfam" id="PF00560">
    <property type="entry name" value="LRR_1"/>
    <property type="match status" value="3"/>
</dbReference>
<evidence type="ECO:0000256" key="14">
    <source>
        <dbReference type="PROSITE-ProRule" id="PRU10141"/>
    </source>
</evidence>
<gene>
    <name evidence="19" type="ORF">RchiOBHm_Chr1g0372661</name>
</gene>
<dbReference type="PROSITE" id="PS00107">
    <property type="entry name" value="PROTEIN_KINASE_ATP"/>
    <property type="match status" value="1"/>
</dbReference>
<comment type="caution">
    <text evidence="19">The sequence shown here is derived from an EMBL/GenBank/DDBJ whole genome shotgun (WGS) entry which is preliminary data.</text>
</comment>
<feature type="signal peptide" evidence="17">
    <location>
        <begin position="1"/>
        <end position="26"/>
    </location>
</feature>
<dbReference type="OrthoDB" id="69842at2759"/>
<dbReference type="Pfam" id="PF08263">
    <property type="entry name" value="LRRNT_2"/>
    <property type="match status" value="1"/>
</dbReference>
<organism evidence="19 20">
    <name type="scientific">Rosa chinensis</name>
    <name type="common">China rose</name>
    <dbReference type="NCBI Taxonomy" id="74649"/>
    <lineage>
        <taxon>Eukaryota</taxon>
        <taxon>Viridiplantae</taxon>
        <taxon>Streptophyta</taxon>
        <taxon>Embryophyta</taxon>
        <taxon>Tracheophyta</taxon>
        <taxon>Spermatophyta</taxon>
        <taxon>Magnoliopsida</taxon>
        <taxon>eudicotyledons</taxon>
        <taxon>Gunneridae</taxon>
        <taxon>Pentapetalae</taxon>
        <taxon>rosids</taxon>
        <taxon>fabids</taxon>
        <taxon>Rosales</taxon>
        <taxon>Rosaceae</taxon>
        <taxon>Rosoideae</taxon>
        <taxon>Rosoideae incertae sedis</taxon>
        <taxon>Rosa</taxon>
    </lineage>
</organism>
<dbReference type="AlphaFoldDB" id="A0A2P6SLX9"/>
<feature type="transmembrane region" description="Helical" evidence="16">
    <location>
        <begin position="263"/>
        <end position="292"/>
    </location>
</feature>
<dbReference type="FunFam" id="1.10.510.10:FF:000095">
    <property type="entry name" value="protein STRUBBELIG-RECEPTOR FAMILY 8"/>
    <property type="match status" value="1"/>
</dbReference>
<keyword evidence="5 16" id="KW-0812">Transmembrane</keyword>
<evidence type="ECO:0000256" key="10">
    <source>
        <dbReference type="ARBA" id="ARBA00022989"/>
    </source>
</evidence>
<dbReference type="SUPFAM" id="SSF52058">
    <property type="entry name" value="L domain-like"/>
    <property type="match status" value="1"/>
</dbReference>
<dbReference type="InterPro" id="IPR011009">
    <property type="entry name" value="Kinase-like_dom_sf"/>
</dbReference>
<dbReference type="GO" id="GO:0016020">
    <property type="term" value="C:membrane"/>
    <property type="evidence" value="ECO:0007669"/>
    <property type="project" value="UniProtKB-SubCell"/>
</dbReference>
<evidence type="ECO:0000256" key="11">
    <source>
        <dbReference type="ARBA" id="ARBA00023136"/>
    </source>
</evidence>
<dbReference type="InterPro" id="IPR001611">
    <property type="entry name" value="Leu-rich_rpt"/>
</dbReference>
<dbReference type="InterPro" id="IPR017441">
    <property type="entry name" value="Protein_kinase_ATP_BS"/>
</dbReference>
<evidence type="ECO:0000256" key="15">
    <source>
        <dbReference type="SAM" id="MobiDB-lite"/>
    </source>
</evidence>
<dbReference type="InterPro" id="IPR000719">
    <property type="entry name" value="Prot_kinase_dom"/>
</dbReference>
<keyword evidence="19" id="KW-0808">Transferase</keyword>
<protein>
    <recommendedName>
        <fullName evidence="18">Protein kinase domain-containing protein</fullName>
    </recommendedName>
</protein>
<dbReference type="Gene3D" id="3.30.200.20">
    <property type="entry name" value="Phosphorylase Kinase, domain 1"/>
    <property type="match status" value="1"/>
</dbReference>
<dbReference type="PROSITE" id="PS50011">
    <property type="entry name" value="PROTEIN_KINASE_DOM"/>
    <property type="match status" value="1"/>
</dbReference>
<feature type="chain" id="PRO_5015179876" description="Protein kinase domain-containing protein" evidence="17">
    <location>
        <begin position="27"/>
        <end position="648"/>
    </location>
</feature>
<feature type="binding site" evidence="14">
    <location>
        <position position="388"/>
    </location>
    <ligand>
        <name>ATP</name>
        <dbReference type="ChEBI" id="CHEBI:30616"/>
    </ligand>
</feature>
<keyword evidence="8 14" id="KW-0547">Nucleotide-binding</keyword>
<dbReference type="PANTHER" id="PTHR48010">
    <property type="entry name" value="OS05G0588300 PROTEIN"/>
    <property type="match status" value="1"/>
</dbReference>
<dbReference type="SUPFAM" id="SSF56112">
    <property type="entry name" value="Protein kinase-like (PK-like)"/>
    <property type="match status" value="1"/>
</dbReference>
<evidence type="ECO:0000256" key="17">
    <source>
        <dbReference type="SAM" id="SignalP"/>
    </source>
</evidence>
<dbReference type="Gene3D" id="3.80.10.10">
    <property type="entry name" value="Ribonuclease Inhibitor"/>
    <property type="match status" value="2"/>
</dbReference>
<evidence type="ECO:0000256" key="6">
    <source>
        <dbReference type="ARBA" id="ARBA00022729"/>
    </source>
</evidence>
<dbReference type="Gene3D" id="1.10.510.10">
    <property type="entry name" value="Transferase(Phosphotransferase) domain 1"/>
    <property type="match status" value="1"/>
</dbReference>
<dbReference type="GO" id="GO:0005524">
    <property type="term" value="F:ATP binding"/>
    <property type="evidence" value="ECO:0007669"/>
    <property type="project" value="UniProtKB-UniRule"/>
</dbReference>
<dbReference type="InterPro" id="IPR032675">
    <property type="entry name" value="LRR_dom_sf"/>
</dbReference>
<keyword evidence="3" id="KW-0134">Cell wall</keyword>
<keyword evidence="7" id="KW-0677">Repeat</keyword>
<dbReference type="EMBL" id="PDCK01000039">
    <property type="protein sequence ID" value="PRQ59663.1"/>
    <property type="molecule type" value="Genomic_DNA"/>
</dbReference>
<keyword evidence="12" id="KW-0325">Glycoprotein</keyword>
<dbReference type="InterPro" id="IPR050994">
    <property type="entry name" value="At_inactive_RLKs"/>
</dbReference>
<keyword evidence="9 14" id="KW-0067">ATP-binding</keyword>
<dbReference type="Pfam" id="PF07714">
    <property type="entry name" value="PK_Tyr_Ser-Thr"/>
    <property type="match status" value="1"/>
</dbReference>
<dbReference type="InterPro" id="IPR013210">
    <property type="entry name" value="LRR_N_plant-typ"/>
</dbReference>
<evidence type="ECO:0000313" key="20">
    <source>
        <dbReference type="Proteomes" id="UP000238479"/>
    </source>
</evidence>
<dbReference type="FunFam" id="3.30.200.20:FF:000307">
    <property type="entry name" value="pollen receptor-like kinase 1"/>
    <property type="match status" value="1"/>
</dbReference>
<dbReference type="InterPro" id="IPR001245">
    <property type="entry name" value="Ser-Thr/Tyr_kinase_cat_dom"/>
</dbReference>
<feature type="domain" description="Protein kinase" evidence="18">
    <location>
        <begin position="351"/>
        <end position="628"/>
    </location>
</feature>
<dbReference type="FunFam" id="3.80.10.10:FF:000400">
    <property type="entry name" value="Nuclear pore complex protein NUP107"/>
    <property type="match status" value="1"/>
</dbReference>
<name>A0A2P6SLX9_ROSCH</name>
<proteinExistence type="inferred from homology"/>
<dbReference type="STRING" id="74649.A0A2P6SLX9"/>
<keyword evidence="4" id="KW-0433">Leucine-rich repeat</keyword>
<keyword evidence="10 16" id="KW-1133">Transmembrane helix</keyword>
<keyword evidence="3" id="KW-0964">Secreted</keyword>
<keyword evidence="6 17" id="KW-0732">Signal</keyword>
<evidence type="ECO:0000256" key="9">
    <source>
        <dbReference type="ARBA" id="ARBA00022840"/>
    </source>
</evidence>
<evidence type="ECO:0000256" key="7">
    <source>
        <dbReference type="ARBA" id="ARBA00022737"/>
    </source>
</evidence>
<evidence type="ECO:0000256" key="16">
    <source>
        <dbReference type="SAM" id="Phobius"/>
    </source>
</evidence>
<comment type="similarity">
    <text evidence="13">Belongs to the polygalacturonase-inhibiting protein family.</text>
</comment>
<dbReference type="Proteomes" id="UP000238479">
    <property type="component" value="Chromosome 1"/>
</dbReference>
<evidence type="ECO:0000256" key="2">
    <source>
        <dbReference type="ARBA" id="ARBA00004370"/>
    </source>
</evidence>
<evidence type="ECO:0000256" key="13">
    <source>
        <dbReference type="ARBA" id="ARBA00038043"/>
    </source>
</evidence>
<evidence type="ECO:0000256" key="1">
    <source>
        <dbReference type="ARBA" id="ARBA00004191"/>
    </source>
</evidence>
<accession>A0A2P6SLX9</accession>
<comment type="subcellular location">
    <subcellularLocation>
        <location evidence="2">Membrane</location>
    </subcellularLocation>
    <subcellularLocation>
        <location evidence="1">Secreted</location>
        <location evidence="1">Cell wall</location>
    </subcellularLocation>
</comment>
<sequence>MKLKSSIAELIFLFPILPFLFSSVIADLNSDKEALLEFAANVFHTQKLNWNSSTPVCSSWVGITCNINQTSVIDIHLPAIGLFGSIPNNTIGKLDALRVLSLHSNFLYGTLPSDVLSIPSLKFLYLQNNNFSGAIPASLSPNLIVLELSFNSLSGIIPTIIHNLTRLAELSLQNNSISGAIPNLNLKELKLLNLSCNNLNGSIPYSLQKYPRSSFLGNSLLCGEPLNHCSKISSSSPSPSPIHLPAASPVALENRNATPAKKLLGLGFIIALAIGGASVLFLLVIMIILCCLKRTRKGGSSMLKGKSAASSDEKTDQKSISFGSGVQAAAKNKLFFFEGCNYNFDLEDLLRASAEVLGKGSYGTTYKAVLDEETTVVVKRLKEIVVGKREFEQHMEVVERVGKHPNVVPPRAYYYSRDEKLLVYNYMPAGSLFAHLHGSRDAGRSPLDWDSRLKISLGIARAIAHIHSKGGLKCVHGNIKSTNVLLTEDLEACISDVGLTPLMNFPVAASMSRRATGYLAPEAIDMRKMSHKSDVYSFGVLLLEMLTGKTTLQHAGHYDNVVVDLPRWVKSVVREEWTAEVFDLELLRQQGIEEEMVQMLQIALACVAKLPESRPKMDEVVRMLEEFRQSDTRTRPSFESELDVQSTP</sequence>
<evidence type="ECO:0000256" key="5">
    <source>
        <dbReference type="ARBA" id="ARBA00022692"/>
    </source>
</evidence>